<dbReference type="GeneID" id="27674728"/>
<dbReference type="VEuPathDB" id="FungiDB:PEXP_055520"/>
<accession>A0A0A2JZH6</accession>
<sequence>MPRFNARQAFLNHPQKVISQEYLQLKEEKESRQRRWWQFWENGTRNANSPPQDPASNNPASPRQEGQVVVQSSQEGGECGEQRKVEENKPARPPLTILCDSSAESTNVNLPLTKATDYKSIWVDIHNPGYNIRLDPNNPEPFLRA</sequence>
<evidence type="ECO:0000256" key="1">
    <source>
        <dbReference type="SAM" id="MobiDB-lite"/>
    </source>
</evidence>
<dbReference type="AlphaFoldDB" id="A0A0A2JZH6"/>
<comment type="caution">
    <text evidence="2">The sequence shown here is derived from an EMBL/GenBank/DDBJ whole genome shotgun (WGS) entry which is preliminary data.</text>
</comment>
<dbReference type="Proteomes" id="UP000030143">
    <property type="component" value="Unassembled WGS sequence"/>
</dbReference>
<feature type="region of interest" description="Disordered" evidence="1">
    <location>
        <begin position="41"/>
        <end position="104"/>
    </location>
</feature>
<feature type="compositionally biased region" description="Low complexity" evidence="1">
    <location>
        <begin position="64"/>
        <end position="76"/>
    </location>
</feature>
<gene>
    <name evidence="2" type="ORF">PEX2_020340</name>
</gene>
<dbReference type="HOGENOM" id="CLU_1787473_0_0_1"/>
<evidence type="ECO:0000313" key="2">
    <source>
        <dbReference type="EMBL" id="KGO57590.1"/>
    </source>
</evidence>
<protein>
    <submittedName>
        <fullName evidence="2">Uncharacterized protein</fullName>
    </submittedName>
</protein>
<evidence type="ECO:0000313" key="3">
    <source>
        <dbReference type="Proteomes" id="UP000030143"/>
    </source>
</evidence>
<dbReference type="EMBL" id="JQFZ01000140">
    <property type="protein sequence ID" value="KGO57590.1"/>
    <property type="molecule type" value="Genomic_DNA"/>
</dbReference>
<feature type="compositionally biased region" description="Basic and acidic residues" evidence="1">
    <location>
        <begin position="80"/>
        <end position="90"/>
    </location>
</feature>
<name>A0A0A2JZH6_PENEN</name>
<reference evidence="2 3" key="1">
    <citation type="journal article" date="2015" name="Mol. Plant Microbe Interact.">
        <title>Genome, transcriptome, and functional analyses of Penicillium expansum provide new insights into secondary metabolism and pathogenicity.</title>
        <authorList>
            <person name="Ballester A.R."/>
            <person name="Marcet-Houben M."/>
            <person name="Levin E."/>
            <person name="Sela N."/>
            <person name="Selma-Lazaro C."/>
            <person name="Carmona L."/>
            <person name="Wisniewski M."/>
            <person name="Droby S."/>
            <person name="Gonzalez-Candelas L."/>
            <person name="Gabaldon T."/>
        </authorList>
    </citation>
    <scope>NUCLEOTIDE SEQUENCE [LARGE SCALE GENOMIC DNA]</scope>
    <source>
        <strain evidence="2 3">MD-8</strain>
    </source>
</reference>
<organism evidence="2 3">
    <name type="scientific">Penicillium expansum</name>
    <name type="common">Blue mold rot fungus</name>
    <dbReference type="NCBI Taxonomy" id="27334"/>
    <lineage>
        <taxon>Eukaryota</taxon>
        <taxon>Fungi</taxon>
        <taxon>Dikarya</taxon>
        <taxon>Ascomycota</taxon>
        <taxon>Pezizomycotina</taxon>
        <taxon>Eurotiomycetes</taxon>
        <taxon>Eurotiomycetidae</taxon>
        <taxon>Eurotiales</taxon>
        <taxon>Aspergillaceae</taxon>
        <taxon>Penicillium</taxon>
    </lineage>
</organism>
<dbReference type="RefSeq" id="XP_016599248.1">
    <property type="nucleotide sequence ID" value="XM_016739309.1"/>
</dbReference>
<proteinExistence type="predicted"/>
<keyword evidence="3" id="KW-1185">Reference proteome</keyword>
<feature type="compositionally biased region" description="Polar residues" evidence="1">
    <location>
        <begin position="41"/>
        <end position="61"/>
    </location>
</feature>